<dbReference type="AlphaFoldDB" id="A0A2H9ZTH2"/>
<dbReference type="InterPro" id="IPR000719">
    <property type="entry name" value="Prot_kinase_dom"/>
</dbReference>
<proteinExistence type="predicted"/>
<dbReference type="SMART" id="SM00219">
    <property type="entry name" value="TyrKc"/>
    <property type="match status" value="1"/>
</dbReference>
<evidence type="ECO:0000313" key="7">
    <source>
        <dbReference type="Proteomes" id="UP000236161"/>
    </source>
</evidence>
<dbReference type="PANTHER" id="PTHR46008:SF20">
    <property type="entry name" value="PROTEIN KINASE DOMAIN-CONTAINING PROTEIN"/>
    <property type="match status" value="1"/>
</dbReference>
<name>A0A2H9ZTH2_9ASPA</name>
<feature type="transmembrane region" description="Helical" evidence="3">
    <location>
        <begin position="266"/>
        <end position="289"/>
    </location>
</feature>
<dbReference type="Gene3D" id="1.10.510.10">
    <property type="entry name" value="Transferase(Phosphotransferase) domain 1"/>
    <property type="match status" value="1"/>
</dbReference>
<evidence type="ECO:0000313" key="6">
    <source>
        <dbReference type="EMBL" id="PKA46583.1"/>
    </source>
</evidence>
<sequence length="619" mass="67168">MAPISLSLLIAHLSAAVAGGDSFFANRCGERCGGLTLPYPFYLNSSCGAPVDAFRTSASSHSSRSSGALLLDYSSNSSIDRSPCDRWYGDLNGSAAILDHSAFFSITADNVLRLYDCEDSSVCKSGCERLVGTVAGCDGGRELQGCCYPLSDGSVWSSGEGFSVFAEYGCRGFSSWVAPPLSGAVARRGIEVEWAVPIRYSEAAACANGAVAFNATAVKAGVRCACRPGLVGDGFALGIGCIKACIDDGHVKSGDCCKGRLCKSRVALLTGVIISATFFLGSLAICFLVKRPFLRNTFDLDPICLPKILRKTLRTRLFTYQELNDATKGFDQEQELFNLFDGAILMGVIDDGSRVAVQKVNCKTPRNLQHVMEMVDILSQLTHKNIARIIGCCISSSHTLLVVHEFFFNGTLEEHLQQCRGNGLGWYHRVNIATEVASAFAFLQSEISTTINLDDLKTNEIFIGADYSIKIASFTFLSSKIDQGSCSYAVSHGSRVINNFGLILLELVTGSRNESLLELTLLKIKERRFDEIVDPYLGFAEQMSTQCKQIERVAGFAVQCLGSFVGESVSMVRIAKDFIQVTEVGCGKEPSLENLDLDLHPLTVRGRCWIRIQDVKSFN</sequence>
<dbReference type="InterPro" id="IPR001245">
    <property type="entry name" value="Ser-Thr/Tyr_kinase_cat_dom"/>
</dbReference>
<keyword evidence="3" id="KW-0472">Membrane</keyword>
<dbReference type="Gene3D" id="3.30.200.20">
    <property type="entry name" value="Phosphorylase Kinase, domain 1"/>
    <property type="match status" value="1"/>
</dbReference>
<dbReference type="GO" id="GO:0004713">
    <property type="term" value="F:protein tyrosine kinase activity"/>
    <property type="evidence" value="ECO:0007669"/>
    <property type="project" value="InterPro"/>
</dbReference>
<dbReference type="PANTHER" id="PTHR46008">
    <property type="entry name" value="LEAF RUST 10 DISEASE-RESISTANCE LOCUS RECEPTOR-LIKE PROTEIN KINASE-LIKE 1.4"/>
    <property type="match status" value="1"/>
</dbReference>
<dbReference type="GO" id="GO:0005524">
    <property type="term" value="F:ATP binding"/>
    <property type="evidence" value="ECO:0007669"/>
    <property type="project" value="UniProtKB-KW"/>
</dbReference>
<dbReference type="OrthoDB" id="1847747at2759"/>
<keyword evidence="4" id="KW-0732">Signal</keyword>
<evidence type="ECO:0000256" key="3">
    <source>
        <dbReference type="SAM" id="Phobius"/>
    </source>
</evidence>
<keyword evidence="1" id="KW-0547">Nucleotide-binding</keyword>
<dbReference type="EMBL" id="KZ454132">
    <property type="protein sequence ID" value="PKA46583.1"/>
    <property type="molecule type" value="Genomic_DNA"/>
</dbReference>
<dbReference type="Pfam" id="PF07714">
    <property type="entry name" value="PK_Tyr_Ser-Thr"/>
    <property type="match status" value="1"/>
</dbReference>
<keyword evidence="2" id="KW-0067">ATP-binding</keyword>
<keyword evidence="6" id="KW-0675">Receptor</keyword>
<keyword evidence="7" id="KW-1185">Reference proteome</keyword>
<dbReference type="STRING" id="1088818.A0A2H9ZTH2"/>
<evidence type="ECO:0000256" key="4">
    <source>
        <dbReference type="SAM" id="SignalP"/>
    </source>
</evidence>
<dbReference type="InterPro" id="IPR020635">
    <property type="entry name" value="Tyr_kinase_cat_dom"/>
</dbReference>
<evidence type="ECO:0000256" key="1">
    <source>
        <dbReference type="ARBA" id="ARBA00022741"/>
    </source>
</evidence>
<organism evidence="6 7">
    <name type="scientific">Apostasia shenzhenica</name>
    <dbReference type="NCBI Taxonomy" id="1088818"/>
    <lineage>
        <taxon>Eukaryota</taxon>
        <taxon>Viridiplantae</taxon>
        <taxon>Streptophyta</taxon>
        <taxon>Embryophyta</taxon>
        <taxon>Tracheophyta</taxon>
        <taxon>Spermatophyta</taxon>
        <taxon>Magnoliopsida</taxon>
        <taxon>Liliopsida</taxon>
        <taxon>Asparagales</taxon>
        <taxon>Orchidaceae</taxon>
        <taxon>Apostasioideae</taxon>
        <taxon>Apostasia</taxon>
    </lineage>
</organism>
<gene>
    <name evidence="6" type="ORF">AXF42_Ash012716</name>
</gene>
<keyword evidence="3" id="KW-1133">Transmembrane helix</keyword>
<keyword evidence="6" id="KW-0418">Kinase</keyword>
<dbReference type="Proteomes" id="UP000236161">
    <property type="component" value="Unassembled WGS sequence"/>
</dbReference>
<evidence type="ECO:0000256" key="2">
    <source>
        <dbReference type="ARBA" id="ARBA00022840"/>
    </source>
</evidence>
<accession>A0A2H9ZTH2</accession>
<feature type="signal peptide" evidence="4">
    <location>
        <begin position="1"/>
        <end position="19"/>
    </location>
</feature>
<dbReference type="SUPFAM" id="SSF56112">
    <property type="entry name" value="Protein kinase-like (PK-like)"/>
    <property type="match status" value="1"/>
</dbReference>
<reference evidence="6 7" key="1">
    <citation type="journal article" date="2017" name="Nature">
        <title>The Apostasia genome and the evolution of orchids.</title>
        <authorList>
            <person name="Zhang G.Q."/>
            <person name="Liu K.W."/>
            <person name="Li Z."/>
            <person name="Lohaus R."/>
            <person name="Hsiao Y.Y."/>
            <person name="Niu S.C."/>
            <person name="Wang J.Y."/>
            <person name="Lin Y.C."/>
            <person name="Xu Q."/>
            <person name="Chen L.J."/>
            <person name="Yoshida K."/>
            <person name="Fujiwara S."/>
            <person name="Wang Z.W."/>
            <person name="Zhang Y.Q."/>
            <person name="Mitsuda N."/>
            <person name="Wang M."/>
            <person name="Liu G.H."/>
            <person name="Pecoraro L."/>
            <person name="Huang H.X."/>
            <person name="Xiao X.J."/>
            <person name="Lin M."/>
            <person name="Wu X.Y."/>
            <person name="Wu W.L."/>
            <person name="Chen Y.Y."/>
            <person name="Chang S.B."/>
            <person name="Sakamoto S."/>
            <person name="Ohme-Takagi M."/>
            <person name="Yagi M."/>
            <person name="Zeng S.J."/>
            <person name="Shen C.Y."/>
            <person name="Yeh C.M."/>
            <person name="Luo Y.B."/>
            <person name="Tsai W.C."/>
            <person name="Van de Peer Y."/>
            <person name="Liu Z.J."/>
        </authorList>
    </citation>
    <scope>NUCLEOTIDE SEQUENCE [LARGE SCALE GENOMIC DNA]</scope>
    <source>
        <strain evidence="7">cv. Shenzhen</strain>
        <tissue evidence="6">Stem</tissue>
    </source>
</reference>
<keyword evidence="6" id="KW-0808">Transferase</keyword>
<evidence type="ECO:0000259" key="5">
    <source>
        <dbReference type="PROSITE" id="PS50011"/>
    </source>
</evidence>
<feature type="domain" description="Protein kinase" evidence="5">
    <location>
        <begin position="330"/>
        <end position="619"/>
    </location>
</feature>
<keyword evidence="3" id="KW-0812">Transmembrane</keyword>
<protein>
    <submittedName>
        <fullName evidence="6">Inactive receptor-like protein kinase</fullName>
    </submittedName>
</protein>
<dbReference type="PROSITE" id="PS50011">
    <property type="entry name" value="PROTEIN_KINASE_DOM"/>
    <property type="match status" value="1"/>
</dbReference>
<feature type="chain" id="PRO_5014166543" evidence="4">
    <location>
        <begin position="20"/>
        <end position="619"/>
    </location>
</feature>
<dbReference type="InterPro" id="IPR011009">
    <property type="entry name" value="Kinase-like_dom_sf"/>
</dbReference>